<keyword evidence="4 5" id="KW-0472">Membrane</keyword>
<keyword evidence="8" id="KW-1185">Reference proteome</keyword>
<feature type="domain" description="Fatty acid hydroxylase" evidence="6">
    <location>
        <begin position="100"/>
        <end position="234"/>
    </location>
</feature>
<gene>
    <name evidence="7" type="ORF">IPV69_17435</name>
</gene>
<name>A0A7M2WR99_9BACT</name>
<dbReference type="GO" id="GO:0016020">
    <property type="term" value="C:membrane"/>
    <property type="evidence" value="ECO:0007669"/>
    <property type="project" value="UniProtKB-SubCell"/>
</dbReference>
<dbReference type="KEGG" id="hbs:IPV69_17435"/>
<comment type="subcellular location">
    <subcellularLocation>
        <location evidence="1">Membrane</location>
    </subcellularLocation>
</comment>
<accession>A0A7M2WR99</accession>
<proteinExistence type="predicted"/>
<evidence type="ECO:0000256" key="4">
    <source>
        <dbReference type="ARBA" id="ARBA00023136"/>
    </source>
</evidence>
<dbReference type="RefSeq" id="WP_206291002.1">
    <property type="nucleotide sequence ID" value="NZ_CP063458.1"/>
</dbReference>
<keyword evidence="3 5" id="KW-1133">Transmembrane helix</keyword>
<dbReference type="EMBL" id="CP063458">
    <property type="protein sequence ID" value="QOV88038.1"/>
    <property type="molecule type" value="Genomic_DNA"/>
</dbReference>
<keyword evidence="2 5" id="KW-0812">Transmembrane</keyword>
<dbReference type="PANTHER" id="PTHR11863">
    <property type="entry name" value="STEROL DESATURASE"/>
    <property type="match status" value="1"/>
</dbReference>
<feature type="transmembrane region" description="Helical" evidence="5">
    <location>
        <begin position="92"/>
        <end position="113"/>
    </location>
</feature>
<evidence type="ECO:0000256" key="1">
    <source>
        <dbReference type="ARBA" id="ARBA00004370"/>
    </source>
</evidence>
<dbReference type="InterPro" id="IPR050307">
    <property type="entry name" value="Sterol_Desaturase_Related"/>
</dbReference>
<dbReference type="GO" id="GO:0008610">
    <property type="term" value="P:lipid biosynthetic process"/>
    <property type="evidence" value="ECO:0007669"/>
    <property type="project" value="InterPro"/>
</dbReference>
<evidence type="ECO:0000313" key="7">
    <source>
        <dbReference type="EMBL" id="QOV88038.1"/>
    </source>
</evidence>
<sequence>MPIRLEEYASMSWQAATFWISVINVIQFAAALIVGELLIRLYRSRPVTPPPKPLEAIEVVLAIACLVLNIVVGVTGWLLWRAGWIRVSAETGWRVVLDVIVLLIAMDLAMYVFHRIAHHPLLYGPLHSAHHKYDNPRPLDLFVLNPVEVLGFGALWIGVLMLYPATWIGIIVFLTLNLIFGTLGHLGVEPFPASWSKLPVVRFLGSSTFHADHHLNGRVNYGFYSNIWDRLFGTAGPR</sequence>
<dbReference type="Proteomes" id="UP000593765">
    <property type="component" value="Chromosome"/>
</dbReference>
<dbReference type="GO" id="GO:0005506">
    <property type="term" value="F:iron ion binding"/>
    <property type="evidence" value="ECO:0007669"/>
    <property type="project" value="InterPro"/>
</dbReference>
<protein>
    <submittedName>
        <fullName evidence="7">Sterol desaturase family protein</fullName>
    </submittedName>
</protein>
<organism evidence="7 8">
    <name type="scientific">Humisphaera borealis</name>
    <dbReference type="NCBI Taxonomy" id="2807512"/>
    <lineage>
        <taxon>Bacteria</taxon>
        <taxon>Pseudomonadati</taxon>
        <taxon>Planctomycetota</taxon>
        <taxon>Phycisphaerae</taxon>
        <taxon>Tepidisphaerales</taxon>
        <taxon>Tepidisphaeraceae</taxon>
        <taxon>Humisphaera</taxon>
    </lineage>
</organism>
<dbReference type="InterPro" id="IPR006694">
    <property type="entry name" value="Fatty_acid_hydroxylase"/>
</dbReference>
<evidence type="ECO:0000256" key="3">
    <source>
        <dbReference type="ARBA" id="ARBA00022989"/>
    </source>
</evidence>
<reference evidence="7 8" key="1">
    <citation type="submission" date="2020-10" db="EMBL/GenBank/DDBJ databases">
        <title>Wide distribution of Phycisphaera-like planctomycetes from WD2101 soil group in peatlands and genome analysis of the first cultivated representative.</title>
        <authorList>
            <person name="Dedysh S.N."/>
            <person name="Beletsky A.V."/>
            <person name="Ivanova A."/>
            <person name="Kulichevskaya I.S."/>
            <person name="Suzina N.E."/>
            <person name="Philippov D.A."/>
            <person name="Rakitin A.L."/>
            <person name="Mardanov A.V."/>
            <person name="Ravin N.V."/>
        </authorList>
    </citation>
    <scope>NUCLEOTIDE SEQUENCE [LARGE SCALE GENOMIC DNA]</scope>
    <source>
        <strain evidence="7 8">M1803</strain>
    </source>
</reference>
<dbReference type="Pfam" id="PF04116">
    <property type="entry name" value="FA_hydroxylase"/>
    <property type="match status" value="1"/>
</dbReference>
<dbReference type="AlphaFoldDB" id="A0A7M2WR99"/>
<evidence type="ECO:0000256" key="2">
    <source>
        <dbReference type="ARBA" id="ARBA00022692"/>
    </source>
</evidence>
<evidence type="ECO:0000256" key="5">
    <source>
        <dbReference type="SAM" id="Phobius"/>
    </source>
</evidence>
<feature type="transmembrane region" description="Helical" evidence="5">
    <location>
        <begin position="59"/>
        <end position="80"/>
    </location>
</feature>
<dbReference type="GO" id="GO:0016491">
    <property type="term" value="F:oxidoreductase activity"/>
    <property type="evidence" value="ECO:0007669"/>
    <property type="project" value="InterPro"/>
</dbReference>
<evidence type="ECO:0000313" key="8">
    <source>
        <dbReference type="Proteomes" id="UP000593765"/>
    </source>
</evidence>
<feature type="transmembrane region" description="Helical" evidence="5">
    <location>
        <begin position="16"/>
        <end position="39"/>
    </location>
</feature>
<evidence type="ECO:0000259" key="6">
    <source>
        <dbReference type="Pfam" id="PF04116"/>
    </source>
</evidence>